<name>A0A840QDT3_9PSEU</name>
<keyword evidence="2" id="KW-1185">Reference proteome</keyword>
<proteinExistence type="predicted"/>
<gene>
    <name evidence="1" type="ORF">BJ970_004149</name>
</gene>
<organism evidence="1 2">
    <name type="scientific">Saccharopolyspora phatthalungensis</name>
    <dbReference type="NCBI Taxonomy" id="664693"/>
    <lineage>
        <taxon>Bacteria</taxon>
        <taxon>Bacillati</taxon>
        <taxon>Actinomycetota</taxon>
        <taxon>Actinomycetes</taxon>
        <taxon>Pseudonocardiales</taxon>
        <taxon>Pseudonocardiaceae</taxon>
        <taxon>Saccharopolyspora</taxon>
    </lineage>
</organism>
<evidence type="ECO:0000313" key="1">
    <source>
        <dbReference type="EMBL" id="MBB5156615.1"/>
    </source>
</evidence>
<comment type="caution">
    <text evidence="1">The sequence shown here is derived from an EMBL/GenBank/DDBJ whole genome shotgun (WGS) entry which is preliminary data.</text>
</comment>
<reference evidence="1 2" key="1">
    <citation type="submission" date="2020-08" db="EMBL/GenBank/DDBJ databases">
        <title>Sequencing the genomes of 1000 actinobacteria strains.</title>
        <authorList>
            <person name="Klenk H.-P."/>
        </authorList>
    </citation>
    <scope>NUCLEOTIDE SEQUENCE [LARGE SCALE GENOMIC DNA]</scope>
    <source>
        <strain evidence="1 2">DSM 45584</strain>
    </source>
</reference>
<sequence>MLDSVAADKLPVAGHDGITPLIVGHRLPRETPLRAVSADASVQAVCHSAS</sequence>
<dbReference type="AlphaFoldDB" id="A0A840QDT3"/>
<protein>
    <submittedName>
        <fullName evidence="1">Uncharacterized protein</fullName>
    </submittedName>
</protein>
<evidence type="ECO:0000313" key="2">
    <source>
        <dbReference type="Proteomes" id="UP000584374"/>
    </source>
</evidence>
<dbReference type="Proteomes" id="UP000584374">
    <property type="component" value="Unassembled WGS sequence"/>
</dbReference>
<accession>A0A840QDT3</accession>
<dbReference type="EMBL" id="JACHIW010000001">
    <property type="protein sequence ID" value="MBB5156615.1"/>
    <property type="molecule type" value="Genomic_DNA"/>
</dbReference>